<dbReference type="AlphaFoldDB" id="A0A1F7WD18"/>
<proteinExistence type="predicted"/>
<keyword evidence="1" id="KW-0472">Membrane</keyword>
<evidence type="ECO:0000256" key="1">
    <source>
        <dbReference type="SAM" id="Phobius"/>
    </source>
</evidence>
<gene>
    <name evidence="2" type="ORF">A2008_11390</name>
</gene>
<sequence length="159" mass="17503">MKKNLAIIKGFSLFEVIVSVVILFLALTPLFASFFSQKDFSVLTLKEIQAACYAEEVTSQLYVYPVAFIKAGNFAANTPLNAAAPPVNEIYGSRLFGPDSPPLYFTSMDEGFQRNIKIKYDPTLKLNNIEVAITFDTVTAAGKPVQRTITNHAIIAAFK</sequence>
<protein>
    <recommendedName>
        <fullName evidence="4">Prepilin-type N-terminal cleavage/methylation domain-containing protein</fullName>
    </recommendedName>
</protein>
<comment type="caution">
    <text evidence="2">The sequence shown here is derived from an EMBL/GenBank/DDBJ whole genome shotgun (WGS) entry which is preliminary data.</text>
</comment>
<evidence type="ECO:0000313" key="2">
    <source>
        <dbReference type="EMBL" id="OGM00724.1"/>
    </source>
</evidence>
<accession>A0A1F7WD18</accession>
<name>A0A1F7WD18_9BACT</name>
<dbReference type="EMBL" id="MGFH01000252">
    <property type="protein sequence ID" value="OGM00724.1"/>
    <property type="molecule type" value="Genomic_DNA"/>
</dbReference>
<dbReference type="Proteomes" id="UP000178735">
    <property type="component" value="Unassembled WGS sequence"/>
</dbReference>
<organism evidence="2 3">
    <name type="scientific">Candidatus Wallbacteria bacterium GWC2_49_35</name>
    <dbReference type="NCBI Taxonomy" id="1817813"/>
    <lineage>
        <taxon>Bacteria</taxon>
        <taxon>Candidatus Walliibacteriota</taxon>
    </lineage>
</organism>
<dbReference type="STRING" id="1817813.A2008_11390"/>
<keyword evidence="1" id="KW-0812">Transmembrane</keyword>
<reference evidence="2 3" key="1">
    <citation type="journal article" date="2016" name="Nat. Commun.">
        <title>Thousands of microbial genomes shed light on interconnected biogeochemical processes in an aquifer system.</title>
        <authorList>
            <person name="Anantharaman K."/>
            <person name="Brown C.T."/>
            <person name="Hug L.A."/>
            <person name="Sharon I."/>
            <person name="Castelle C.J."/>
            <person name="Probst A.J."/>
            <person name="Thomas B.C."/>
            <person name="Singh A."/>
            <person name="Wilkins M.J."/>
            <person name="Karaoz U."/>
            <person name="Brodie E.L."/>
            <person name="Williams K.H."/>
            <person name="Hubbard S.S."/>
            <person name="Banfield J.F."/>
        </authorList>
    </citation>
    <scope>NUCLEOTIDE SEQUENCE [LARGE SCALE GENOMIC DNA]</scope>
</reference>
<evidence type="ECO:0008006" key="4">
    <source>
        <dbReference type="Google" id="ProtNLM"/>
    </source>
</evidence>
<feature type="transmembrane region" description="Helical" evidence="1">
    <location>
        <begin position="12"/>
        <end position="35"/>
    </location>
</feature>
<keyword evidence="1" id="KW-1133">Transmembrane helix</keyword>
<evidence type="ECO:0000313" key="3">
    <source>
        <dbReference type="Proteomes" id="UP000178735"/>
    </source>
</evidence>